<organism evidence="2 3">
    <name type="scientific">Oenococcus oeni</name>
    <name type="common">Leuconostoc oenos</name>
    <dbReference type="NCBI Taxonomy" id="1247"/>
    <lineage>
        <taxon>Bacteria</taxon>
        <taxon>Bacillati</taxon>
        <taxon>Bacillota</taxon>
        <taxon>Bacilli</taxon>
        <taxon>Lactobacillales</taxon>
        <taxon>Lactobacillaceae</taxon>
        <taxon>Oenococcus</taxon>
    </lineage>
</organism>
<dbReference type="AlphaFoldDB" id="A0AAQ2ZGD3"/>
<accession>A0AAQ2ZGD3</accession>
<reference evidence="2 3" key="1">
    <citation type="submission" date="2018-08" db="EMBL/GenBank/DDBJ databases">
        <authorList>
            <person name="Lorentzen P. G. S. M."/>
        </authorList>
    </citation>
    <scope>NUCLEOTIDE SEQUENCE [LARGE SCALE GENOMIC DNA]</scope>
    <source>
        <strain evidence="2 3">CRBO_1381</strain>
    </source>
</reference>
<gene>
    <name evidence="2" type="ORF">OENI_1506</name>
</gene>
<protein>
    <submittedName>
        <fullName evidence="2">Uncharacterized protein</fullName>
    </submittedName>
</protein>
<dbReference type="Proteomes" id="UP000294726">
    <property type="component" value="Chromosome"/>
</dbReference>
<keyword evidence="1" id="KW-0812">Transmembrane</keyword>
<feature type="transmembrane region" description="Helical" evidence="1">
    <location>
        <begin position="163"/>
        <end position="185"/>
    </location>
</feature>
<feature type="transmembrane region" description="Helical" evidence="1">
    <location>
        <begin position="127"/>
        <end position="151"/>
    </location>
</feature>
<name>A0AAQ2ZGD3_OENOE</name>
<feature type="transmembrane region" description="Helical" evidence="1">
    <location>
        <begin position="252"/>
        <end position="273"/>
    </location>
</feature>
<sequence>MAQDKRVSKANWLLYFQTINDREPTKKEIDEAFAKGQFVEDSSTNHTYSNEESSTETFQRMIVGTLQAIKQNYFVVGNAVLAFLILLASYFYFQIHSGIKVTIQMASQTSSALLTNVIVQLESYNGLVLFLFSVTLLLGLVMAFFTANIVYKFDANLLKKNIIVVLDWITFGFFTVLVVFVKSLLNGQMVENTSFNISQTLDLVKSSINGVINNASTNSDNSIVSSLINSLANIDNSAFIVFGKKISAGISAIQNIQTVWIVGAILALLISLYHRFKSKK</sequence>
<dbReference type="RefSeq" id="WP_186414046.1">
    <property type="nucleotide sequence ID" value="NZ_LR031358.1"/>
</dbReference>
<dbReference type="EMBL" id="LR031358">
    <property type="protein sequence ID" value="VDB98801.1"/>
    <property type="molecule type" value="Genomic_DNA"/>
</dbReference>
<keyword evidence="1" id="KW-0472">Membrane</keyword>
<evidence type="ECO:0000256" key="1">
    <source>
        <dbReference type="SAM" id="Phobius"/>
    </source>
</evidence>
<keyword evidence="1" id="KW-1133">Transmembrane helix</keyword>
<evidence type="ECO:0000313" key="3">
    <source>
        <dbReference type="Proteomes" id="UP000294726"/>
    </source>
</evidence>
<feature type="transmembrane region" description="Helical" evidence="1">
    <location>
        <begin position="73"/>
        <end position="93"/>
    </location>
</feature>
<evidence type="ECO:0000313" key="2">
    <source>
        <dbReference type="EMBL" id="VDB98801.1"/>
    </source>
</evidence>
<proteinExistence type="predicted"/>